<feature type="transmembrane region" description="Helical" evidence="1">
    <location>
        <begin position="88"/>
        <end position="106"/>
    </location>
</feature>
<evidence type="ECO:0000256" key="1">
    <source>
        <dbReference type="SAM" id="Phobius"/>
    </source>
</evidence>
<sequence length="291" mass="33804">MDKIIQSVFRLIWEILIPLPMPWRIVICLILLLPILSWLIFRGVPWLLATAFQVIFTSLEFLAKIVLGVDNYLLTSPRRKKGLQPLHFSYIFGDVISTILMILKLIEDGLLKVRKRAFNQAWLPRFRWFGVTAILVPLIWFVRPAVGEGGLGNFIDQGGNVWESFEGWVITGNWTPLRKMRQSPEKFIRGYFNDISKGQLKIAWSKLSSEFQNDKKLMPDGYTSYEGWWGNQVQKVEMGQANLISEDIKDAQIYVNIKIITSASEEWQNIPLQLSLKWDFAKKKWLIDKSK</sequence>
<dbReference type="Proteomes" id="UP000299794">
    <property type="component" value="Unassembled WGS sequence"/>
</dbReference>
<keyword evidence="1" id="KW-0472">Membrane</keyword>
<comment type="caution">
    <text evidence="2">The sequence shown here is derived from an EMBL/GenBank/DDBJ whole genome shotgun (WGS) entry which is preliminary data.</text>
</comment>
<feature type="transmembrane region" description="Helical" evidence="1">
    <location>
        <begin position="126"/>
        <end position="142"/>
    </location>
</feature>
<proteinExistence type="predicted"/>
<dbReference type="EMBL" id="BJCD01000051">
    <property type="protein sequence ID" value="GDZ95013.1"/>
    <property type="molecule type" value="Genomic_DNA"/>
</dbReference>
<feature type="transmembrane region" description="Helical" evidence="1">
    <location>
        <begin position="21"/>
        <end position="40"/>
    </location>
</feature>
<keyword evidence="1" id="KW-0812">Transmembrane</keyword>
<keyword evidence="2" id="KW-0723">Serine/threonine-protein kinase</keyword>
<reference evidence="3" key="1">
    <citation type="submission" date="2019-02" db="EMBL/GenBank/DDBJ databases">
        <title>Draft genome sequence of Planktothrix agardhii NIES-905.</title>
        <authorList>
            <person name="Yamaguchi H."/>
            <person name="Suzuki S."/>
            <person name="Kawachi M."/>
        </authorList>
    </citation>
    <scope>NUCLEOTIDE SEQUENCE [LARGE SCALE GENOMIC DNA]</scope>
    <source>
        <strain evidence="3">CCAP 1459/11A</strain>
    </source>
</reference>
<evidence type="ECO:0000313" key="2">
    <source>
        <dbReference type="EMBL" id="GDZ95013.1"/>
    </source>
</evidence>
<feature type="transmembrane region" description="Helical" evidence="1">
    <location>
        <begin position="46"/>
        <end position="67"/>
    </location>
</feature>
<dbReference type="AlphaFoldDB" id="A0A4P5ZHY4"/>
<protein>
    <submittedName>
        <fullName evidence="2">Serine/Threonine protein kinase</fullName>
    </submittedName>
</protein>
<keyword evidence="2" id="KW-0808">Transferase</keyword>
<organism evidence="2 3">
    <name type="scientific">Planktothrix agardhii CCAP 1459/11A</name>
    <dbReference type="NCBI Taxonomy" id="282420"/>
    <lineage>
        <taxon>Bacteria</taxon>
        <taxon>Bacillati</taxon>
        <taxon>Cyanobacteriota</taxon>
        <taxon>Cyanophyceae</taxon>
        <taxon>Oscillatoriophycideae</taxon>
        <taxon>Oscillatoriales</taxon>
        <taxon>Microcoleaceae</taxon>
        <taxon>Planktothrix</taxon>
    </lineage>
</organism>
<accession>A0A4P5ZHY4</accession>
<gene>
    <name evidence="2" type="ORF">PA905_31940</name>
</gene>
<dbReference type="GO" id="GO:0004674">
    <property type="term" value="F:protein serine/threonine kinase activity"/>
    <property type="evidence" value="ECO:0007669"/>
    <property type="project" value="UniProtKB-KW"/>
</dbReference>
<evidence type="ECO:0000313" key="3">
    <source>
        <dbReference type="Proteomes" id="UP000299794"/>
    </source>
</evidence>
<keyword evidence="2" id="KW-0418">Kinase</keyword>
<name>A0A4P5ZHY4_PLAAG</name>
<keyword evidence="1" id="KW-1133">Transmembrane helix</keyword>